<evidence type="ECO:0000256" key="1">
    <source>
        <dbReference type="SAM" id="Phobius"/>
    </source>
</evidence>
<accession>A0A8J3VH45</accession>
<organism evidence="2 3">
    <name type="scientific">Rhizocola hellebori</name>
    <dbReference type="NCBI Taxonomy" id="1392758"/>
    <lineage>
        <taxon>Bacteria</taxon>
        <taxon>Bacillati</taxon>
        <taxon>Actinomycetota</taxon>
        <taxon>Actinomycetes</taxon>
        <taxon>Micromonosporales</taxon>
        <taxon>Micromonosporaceae</taxon>
        <taxon>Rhizocola</taxon>
    </lineage>
</organism>
<dbReference type="AlphaFoldDB" id="A0A8J3VH45"/>
<keyword evidence="3" id="KW-1185">Reference proteome</keyword>
<dbReference type="EMBL" id="BONY01000020">
    <property type="protein sequence ID" value="GIH05651.1"/>
    <property type="molecule type" value="Genomic_DNA"/>
</dbReference>
<reference evidence="2" key="1">
    <citation type="submission" date="2021-01" db="EMBL/GenBank/DDBJ databases">
        <title>Whole genome shotgun sequence of Rhizocola hellebori NBRC 109834.</title>
        <authorList>
            <person name="Komaki H."/>
            <person name="Tamura T."/>
        </authorList>
    </citation>
    <scope>NUCLEOTIDE SEQUENCE</scope>
    <source>
        <strain evidence="2">NBRC 109834</strain>
    </source>
</reference>
<keyword evidence="1" id="KW-0472">Membrane</keyword>
<evidence type="ECO:0000313" key="3">
    <source>
        <dbReference type="Proteomes" id="UP000612899"/>
    </source>
</evidence>
<feature type="transmembrane region" description="Helical" evidence="1">
    <location>
        <begin position="126"/>
        <end position="149"/>
    </location>
</feature>
<evidence type="ECO:0000313" key="2">
    <source>
        <dbReference type="EMBL" id="GIH05651.1"/>
    </source>
</evidence>
<dbReference type="Proteomes" id="UP000612899">
    <property type="component" value="Unassembled WGS sequence"/>
</dbReference>
<feature type="transmembrane region" description="Helical" evidence="1">
    <location>
        <begin position="100"/>
        <end position="120"/>
    </location>
</feature>
<protein>
    <recommendedName>
        <fullName evidence="4">DUF1700 domain-containing protein</fullName>
    </recommendedName>
</protein>
<comment type="caution">
    <text evidence="2">The sequence shown here is derived from an EMBL/GenBank/DDBJ whole genome shotgun (WGS) entry which is preliminary data.</text>
</comment>
<proteinExistence type="predicted"/>
<evidence type="ECO:0008006" key="4">
    <source>
        <dbReference type="Google" id="ProtNLM"/>
    </source>
</evidence>
<name>A0A8J3VH45_9ACTN</name>
<dbReference type="Pfam" id="PF22564">
    <property type="entry name" value="HAAS"/>
    <property type="match status" value="1"/>
</dbReference>
<gene>
    <name evidence="2" type="ORF">Rhe02_37180</name>
</gene>
<keyword evidence="1" id="KW-0812">Transmembrane</keyword>
<keyword evidence="1" id="KW-1133">Transmembrane helix</keyword>
<sequence length="172" mass="18258">MTTHHPIVAEYLHRLHEETADLPVEERAELVSSIAEHITTALAEITDPQEADIQAVLDRLGPPAAIATEARRQSSGAPVTRTRPGALEWGGVAMLGVGSYLLPIIGTAAGLVMIALSPWWTARQKLAAAAISLTGLVLVPLVGMGLFLVSSSTYQEQSPVPIESVFSPSHRP</sequence>